<gene>
    <name evidence="2" type="ORF">DCS_06178</name>
</gene>
<protein>
    <recommendedName>
        <fullName evidence="4">Methyl methanesulfonate-sensitivity protein 22</fullName>
    </recommendedName>
</protein>
<feature type="compositionally biased region" description="Basic residues" evidence="1">
    <location>
        <begin position="609"/>
        <end position="625"/>
    </location>
</feature>
<organism evidence="2 3">
    <name type="scientific">Drechmeria coniospora</name>
    <name type="common">Nematophagous fungus</name>
    <name type="synonym">Meria coniospora</name>
    <dbReference type="NCBI Taxonomy" id="98403"/>
    <lineage>
        <taxon>Eukaryota</taxon>
        <taxon>Fungi</taxon>
        <taxon>Dikarya</taxon>
        <taxon>Ascomycota</taxon>
        <taxon>Pezizomycotina</taxon>
        <taxon>Sordariomycetes</taxon>
        <taxon>Hypocreomycetidae</taxon>
        <taxon>Hypocreales</taxon>
        <taxon>Ophiocordycipitaceae</taxon>
        <taxon>Drechmeria</taxon>
    </lineage>
</organism>
<feature type="region of interest" description="Disordered" evidence="1">
    <location>
        <begin position="215"/>
        <end position="355"/>
    </location>
</feature>
<feature type="compositionally biased region" description="Polar residues" evidence="1">
    <location>
        <begin position="126"/>
        <end position="139"/>
    </location>
</feature>
<evidence type="ECO:0000313" key="3">
    <source>
        <dbReference type="Proteomes" id="UP000076580"/>
    </source>
</evidence>
<evidence type="ECO:0000313" key="2">
    <source>
        <dbReference type="EMBL" id="KYK54221.1"/>
    </source>
</evidence>
<dbReference type="Proteomes" id="UP000076580">
    <property type="component" value="Chromosome 03"/>
</dbReference>
<keyword evidence="3" id="KW-1185">Reference proteome</keyword>
<name>A0A151GAX1_DRECN</name>
<proteinExistence type="predicted"/>
<dbReference type="RefSeq" id="XP_040653573.1">
    <property type="nucleotide sequence ID" value="XM_040803469.1"/>
</dbReference>
<dbReference type="STRING" id="98403.A0A151GAX1"/>
<sequence>MVNWKELGEVPDSEEEGFDGTESDTTLASRGISKQVSVGRTKDIWDFPDSQEEVLPEPLLEAGPLLPVPRNLRLPSSSPLSSVLSSALSSALSEPELPSVGDVTILGRRKLINDSISSELGDASPKSETTAHKQNSLPLTNDPVVESANLFREQRSTSPLQTAYLGPSTSNHNARQIAVRYERSLRPRKPIQEHPYLLESAQYSKLFKNHGVQPLRIPDNRERRSDASKKHSSVQGGTRESSPCEARVASQMNRSYGSSSDLDDLEIPSSPPRTSPAARNLRSSQMSSQGESDNTSVPDQDLPALDDLLKLPPRLISKTAKKRRVSSPSTTTRTQKKNKVNIAESGTAEPSTILSGNLHTPNLLKTPLHPIHHHSSIHQSAASQTHRSHFQAEPSHIGTLPLPTKSVAYISSDDEEDTQSRDVLTCSNDSSSLDDSENDEEVVHHMRRHIKGVLPASWVRIDQQSTRNRTQGDVRKRRRHQSPDQDRRRGVAKTRKGVSGLATVQALYDESDDEGDGHGAPAERDELLREDELSRDSSLQTISQLIISDDQDSVVEDDQIDYMLPGKSRTTHQLKLPKSYKQIRNRRRETIRLERPGLRKESRQPKFTSHSHQKRGKDRPKRYRNTKASNKAKPSVLQPGQRRISGIPSPPQLSILDVIEPNAPRFLKIAARTAKTRPCQGRSSPGRKTIQLATRHDHIDAASVLQDWRTGCFQQRHSVTDAETHVQKRRAQPAKEISVDRATTRRTPKRPSTLSRKFVKLVDEGGSVHYLPNESSAMPEMQKIQSKRGMPNTKANSMRPAQLEINEVDQGTKGAFHARKRFLDHLYRNQSLPVPALRTMSSEGIDIPTPSPESTPSSASRLGGFRDVHDQQTQASRPLRRRKSMKPRRLDVESAEYRHAKDPLSIGYYSPGSPKIHLDKDKSRIQGLGPYGTKYTHHFDIFPLDTTVYFHETTLVGSGVIDASVQHDLFESSSISRPRISFDLGQQTLRWGLWDSELSSELGIVLDFVFEQLEAEGDEARIVSGHKLAVDATMFILKYVKGSIYFSDKESMASFAVRVLECVGSFDKRIKIRQQQLAMGSRSTLEVSLAIYDRLLVVILTVLELCRREEALLSECFQLEDLLRDAARTSLSTLNGLGTDDLKRTFEDLRMRRFRERGLREDAHAIHSWVVVMQILEVACIPRASFWELAQTIIVPPQVGSSTDASHYERVWQSMFYLLPLTEFNRTGVIIPGHRRETAGEGWVIPQKLLRRVFQLYEENERQPAGFIDYCKALVGRCHWLVQQWSWRRSMPVVGIIFDFFGAQDLAHLHNEEGYESPRFLQELSRSPTLDVEPNDKCYHIFLKLVGLSIRRLREVGAINDIRNLVVRTTPNHNRQHLKEQNVHTRDLAALRNHHDLLATLFWASPAELRPKVSQIEDLVNPESSHKEACLINIRSWGQLARFVVAAGEATTSFRPFSRWRNVFFQRVLRQLDSVASDVQQQVLSLSKDANNTISEVLINDTVSRNRAAIMDVVYASVSESFHVMREAVDLESASFSMNMPQLQSVFRKFCISQPELDWAILRAALDTLDSFLDRVDEFRENEESQQSESRILHSAQADDALMNLEHELSATFFLMARSLLSSQDERMASPITRKSKSDCLEHMVMLAARLGSMLSSSGAMELPDMFAAGRYGLFDGPAHKLDLSQRHYLVLFLQTLLKHDPGSLFDASFNLIELWALALVKPREFLGYENKLAQQLHRSGANFVPDGVVGLTVTPAYSTNRDMLEFAVSQMRRSIRDAGPSRRQGLMEKHSKTLQLLMEQIKGDLHITSLDASGHHSYVIFIQSVVSLIKAHGSEIRPVDNFFYQVSKEYSPSVQDPQLHVAGLVSYGLRLLEGDTRSGQQLFYLLHSNLKFAMINDKLRQEVIMLKSGMKNRGISNFILGKMMPAVIRATFNNSSAFPIMDVYAKLLSLHLAGKTAPYEMGADDLPNIAVILRASMEGMGSWGRHDMMLSAANVHFLRQLIAVLNLLWPSIDVMSWSVDVSSPDWKEISKSCEMMQKILTNADGYLDGLLNAGTSLNTAASKLLLRGSSHSPSHQFGSDIRMFTDNIVEDIAKNWVVSTHRIIIQTPAGSRGREAAQGMAMPSWDMTRLLRDLQGRTRGWCSWWERVFGNSPCGQWNMPESPLF</sequence>
<feature type="compositionally biased region" description="Low complexity" evidence="1">
    <location>
        <begin position="298"/>
        <end position="315"/>
    </location>
</feature>
<feature type="compositionally biased region" description="Polar residues" evidence="1">
    <location>
        <begin position="23"/>
        <end position="34"/>
    </location>
</feature>
<feature type="region of interest" description="Disordered" evidence="1">
    <location>
        <begin position="1"/>
        <end position="34"/>
    </location>
</feature>
<feature type="compositionally biased region" description="Basic and acidic residues" evidence="1">
    <location>
        <begin position="218"/>
        <end position="229"/>
    </location>
</feature>
<feature type="compositionally biased region" description="Basic and acidic residues" evidence="1">
    <location>
        <begin position="588"/>
        <end position="604"/>
    </location>
</feature>
<dbReference type="Pfam" id="PF09462">
    <property type="entry name" value="Mus7"/>
    <property type="match status" value="1"/>
</dbReference>
<feature type="compositionally biased region" description="Polar residues" evidence="1">
    <location>
        <begin position="462"/>
        <end position="471"/>
    </location>
</feature>
<dbReference type="PANTHER" id="PTHR28122">
    <property type="entry name" value="E3 UBIQUITIN-PROTEIN LIGASE SUBSTRATE RECEPTOR MMS22"/>
    <property type="match status" value="1"/>
</dbReference>
<feature type="region of interest" description="Disordered" evidence="1">
    <location>
        <begin position="460"/>
        <end position="535"/>
    </location>
</feature>
<dbReference type="EMBL" id="LAYC01000003">
    <property type="protein sequence ID" value="KYK54221.1"/>
    <property type="molecule type" value="Genomic_DNA"/>
</dbReference>
<dbReference type="GeneID" id="63718821"/>
<reference evidence="2 3" key="1">
    <citation type="journal article" date="2016" name="Sci. Rep.">
        <title>Insights into Adaptations to a Near-Obligate Nematode Endoparasitic Lifestyle from the Finished Genome of Drechmeria coniospora.</title>
        <authorList>
            <person name="Zhang L."/>
            <person name="Zhou Z."/>
            <person name="Guo Q."/>
            <person name="Fokkens L."/>
            <person name="Miskei M."/>
            <person name="Pocsi I."/>
            <person name="Zhang W."/>
            <person name="Chen M."/>
            <person name="Wang L."/>
            <person name="Sun Y."/>
            <person name="Donzelli B.G."/>
            <person name="Gibson D.M."/>
            <person name="Nelson D.R."/>
            <person name="Luo J.G."/>
            <person name="Rep M."/>
            <person name="Liu H."/>
            <person name="Yang S."/>
            <person name="Wang J."/>
            <person name="Krasnoff S.B."/>
            <person name="Xu Y."/>
            <person name="Molnar I."/>
            <person name="Lin M."/>
        </authorList>
    </citation>
    <scope>NUCLEOTIDE SEQUENCE [LARGE SCALE GENOMIC DNA]</scope>
    <source>
        <strain evidence="2 3">ARSEF 6962</strain>
    </source>
</reference>
<dbReference type="GO" id="GO:0000724">
    <property type="term" value="P:double-strand break repair via homologous recombination"/>
    <property type="evidence" value="ECO:0007669"/>
    <property type="project" value="TreeGrafter"/>
</dbReference>
<feature type="region of interest" description="Disordered" evidence="1">
    <location>
        <begin position="841"/>
        <end position="896"/>
    </location>
</feature>
<feature type="compositionally biased region" description="Polar residues" evidence="1">
    <location>
        <begin position="281"/>
        <end position="297"/>
    </location>
</feature>
<feature type="region of interest" description="Disordered" evidence="1">
    <location>
        <begin position="374"/>
        <end position="443"/>
    </location>
</feature>
<evidence type="ECO:0000256" key="1">
    <source>
        <dbReference type="SAM" id="MobiDB-lite"/>
    </source>
</evidence>
<dbReference type="GO" id="GO:0031297">
    <property type="term" value="P:replication fork processing"/>
    <property type="evidence" value="ECO:0007669"/>
    <property type="project" value="InterPro"/>
</dbReference>
<feature type="compositionally biased region" description="Polar residues" evidence="1">
    <location>
        <begin position="250"/>
        <end position="260"/>
    </location>
</feature>
<feature type="region of interest" description="Disordered" evidence="1">
    <location>
        <begin position="564"/>
        <end position="650"/>
    </location>
</feature>
<feature type="region of interest" description="Disordered" evidence="1">
    <location>
        <begin position="721"/>
        <end position="752"/>
    </location>
</feature>
<dbReference type="PANTHER" id="PTHR28122:SF1">
    <property type="entry name" value="E3 UBIQUITIN-PROTEIN LIGASE SUBSTRATE RECEPTOR MMS22"/>
    <property type="match status" value="1"/>
</dbReference>
<dbReference type="GO" id="GO:0005634">
    <property type="term" value="C:nucleus"/>
    <property type="evidence" value="ECO:0007669"/>
    <property type="project" value="InterPro"/>
</dbReference>
<evidence type="ECO:0008006" key="4">
    <source>
        <dbReference type="Google" id="ProtNLM"/>
    </source>
</evidence>
<accession>A0A151GAX1</accession>
<feature type="compositionally biased region" description="Acidic residues" evidence="1">
    <location>
        <begin position="9"/>
        <end position="22"/>
    </location>
</feature>
<feature type="compositionally biased region" description="Basic residues" evidence="1">
    <location>
        <begin position="878"/>
        <end position="887"/>
    </location>
</feature>
<feature type="compositionally biased region" description="Basic and acidic residues" evidence="1">
    <location>
        <begin position="521"/>
        <end position="535"/>
    </location>
</feature>
<feature type="region of interest" description="Disordered" evidence="1">
    <location>
        <begin position="117"/>
        <end position="143"/>
    </location>
</feature>
<dbReference type="GO" id="GO:0035361">
    <property type="term" value="C:Cul8-RING ubiquitin ligase complex"/>
    <property type="evidence" value="ECO:0007669"/>
    <property type="project" value="TreeGrafter"/>
</dbReference>
<dbReference type="InterPro" id="IPR019021">
    <property type="entry name" value="Mms22"/>
</dbReference>
<comment type="caution">
    <text evidence="2">The sequence shown here is derived from an EMBL/GenBank/DDBJ whole genome shotgun (WGS) entry which is preliminary data.</text>
</comment>
<dbReference type="InParanoid" id="A0A151GAX1"/>